<feature type="compositionally biased region" description="Low complexity" evidence="1">
    <location>
        <begin position="117"/>
        <end position="130"/>
    </location>
</feature>
<dbReference type="InterPro" id="IPR011990">
    <property type="entry name" value="TPR-like_helical_dom_sf"/>
</dbReference>
<evidence type="ECO:0000256" key="1">
    <source>
        <dbReference type="SAM" id="MobiDB-lite"/>
    </source>
</evidence>
<evidence type="ECO:0000313" key="2">
    <source>
        <dbReference type="EnsemblPlants" id="AET1Gv20242100.7"/>
    </source>
</evidence>
<dbReference type="SUPFAM" id="SSF48452">
    <property type="entry name" value="TPR-like"/>
    <property type="match status" value="1"/>
</dbReference>
<dbReference type="Gene3D" id="1.25.40.10">
    <property type="entry name" value="Tetratricopeptide repeat domain"/>
    <property type="match status" value="1"/>
</dbReference>
<dbReference type="EnsemblPlants" id="AET1Gv20242100.7">
    <property type="protein sequence ID" value="AET1Gv20242100.7"/>
    <property type="gene ID" value="AET1Gv20242100"/>
</dbReference>
<dbReference type="InterPro" id="IPR018708">
    <property type="entry name" value="DUF2225"/>
</dbReference>
<feature type="region of interest" description="Disordered" evidence="1">
    <location>
        <begin position="117"/>
        <end position="138"/>
    </location>
</feature>
<reference evidence="2" key="3">
    <citation type="journal article" date="2017" name="Nature">
        <title>Genome sequence of the progenitor of the wheat D genome Aegilops tauschii.</title>
        <authorList>
            <person name="Luo M.C."/>
            <person name="Gu Y.Q."/>
            <person name="Puiu D."/>
            <person name="Wang H."/>
            <person name="Twardziok S.O."/>
            <person name="Deal K.R."/>
            <person name="Huo N."/>
            <person name="Zhu T."/>
            <person name="Wang L."/>
            <person name="Wang Y."/>
            <person name="McGuire P.E."/>
            <person name="Liu S."/>
            <person name="Long H."/>
            <person name="Ramasamy R.K."/>
            <person name="Rodriguez J.C."/>
            <person name="Van S.L."/>
            <person name="Yuan L."/>
            <person name="Wang Z."/>
            <person name="Xia Z."/>
            <person name="Xiao L."/>
            <person name="Anderson O.D."/>
            <person name="Ouyang S."/>
            <person name="Liang Y."/>
            <person name="Zimin A.V."/>
            <person name="Pertea G."/>
            <person name="Qi P."/>
            <person name="Bennetzen J.L."/>
            <person name="Dai X."/>
            <person name="Dawson M.W."/>
            <person name="Muller H.G."/>
            <person name="Kugler K."/>
            <person name="Rivarola-Duarte L."/>
            <person name="Spannagl M."/>
            <person name="Mayer K.F.X."/>
            <person name="Lu F.H."/>
            <person name="Bevan M.W."/>
            <person name="Leroy P."/>
            <person name="Li P."/>
            <person name="You F.M."/>
            <person name="Sun Q."/>
            <person name="Liu Z."/>
            <person name="Lyons E."/>
            <person name="Wicker T."/>
            <person name="Salzberg S.L."/>
            <person name="Devos K.M."/>
            <person name="Dvorak J."/>
        </authorList>
    </citation>
    <scope>NUCLEOTIDE SEQUENCE [LARGE SCALE GENOMIC DNA]</scope>
    <source>
        <strain evidence="2">cv. AL8/78</strain>
    </source>
</reference>
<dbReference type="Proteomes" id="UP000015105">
    <property type="component" value="Chromosome 1D"/>
</dbReference>
<reference evidence="3" key="2">
    <citation type="journal article" date="2017" name="Nat. Plants">
        <title>The Aegilops tauschii genome reveals multiple impacts of transposons.</title>
        <authorList>
            <person name="Zhao G."/>
            <person name="Zou C."/>
            <person name="Li K."/>
            <person name="Wang K."/>
            <person name="Li T."/>
            <person name="Gao L."/>
            <person name="Zhang X."/>
            <person name="Wang H."/>
            <person name="Yang Z."/>
            <person name="Liu X."/>
            <person name="Jiang W."/>
            <person name="Mao L."/>
            <person name="Kong X."/>
            <person name="Jiao Y."/>
            <person name="Jia J."/>
        </authorList>
    </citation>
    <scope>NUCLEOTIDE SEQUENCE [LARGE SCALE GENOMIC DNA]</scope>
    <source>
        <strain evidence="3">cv. AL8/78</strain>
    </source>
</reference>
<accession>A0A452Y0G3</accession>
<dbReference type="AlphaFoldDB" id="A0A452Y0G3"/>
<reference evidence="2" key="4">
    <citation type="submission" date="2019-03" db="UniProtKB">
        <authorList>
            <consortium name="EnsemblPlants"/>
        </authorList>
    </citation>
    <scope>IDENTIFICATION</scope>
</reference>
<organism evidence="2 3">
    <name type="scientific">Aegilops tauschii subsp. strangulata</name>
    <name type="common">Goatgrass</name>
    <dbReference type="NCBI Taxonomy" id="200361"/>
    <lineage>
        <taxon>Eukaryota</taxon>
        <taxon>Viridiplantae</taxon>
        <taxon>Streptophyta</taxon>
        <taxon>Embryophyta</taxon>
        <taxon>Tracheophyta</taxon>
        <taxon>Spermatophyta</taxon>
        <taxon>Magnoliopsida</taxon>
        <taxon>Liliopsida</taxon>
        <taxon>Poales</taxon>
        <taxon>Poaceae</taxon>
        <taxon>BOP clade</taxon>
        <taxon>Pooideae</taxon>
        <taxon>Triticodae</taxon>
        <taxon>Triticeae</taxon>
        <taxon>Triticinae</taxon>
        <taxon>Aegilops</taxon>
    </lineage>
</organism>
<proteinExistence type="predicted"/>
<dbReference type="Pfam" id="PF09986">
    <property type="entry name" value="DUF2225"/>
    <property type="match status" value="1"/>
</dbReference>
<reference evidence="2" key="5">
    <citation type="journal article" date="2021" name="G3 (Bethesda)">
        <title>Aegilops tauschii genome assembly Aet v5.0 features greater sequence contiguity and improved annotation.</title>
        <authorList>
            <person name="Wang L."/>
            <person name="Zhu T."/>
            <person name="Rodriguez J.C."/>
            <person name="Deal K.R."/>
            <person name="Dubcovsky J."/>
            <person name="McGuire P.E."/>
            <person name="Lux T."/>
            <person name="Spannagl M."/>
            <person name="Mayer K.F.X."/>
            <person name="Baldrich P."/>
            <person name="Meyers B.C."/>
            <person name="Huo N."/>
            <person name="Gu Y.Q."/>
            <person name="Zhou H."/>
            <person name="Devos K.M."/>
            <person name="Bennetzen J.L."/>
            <person name="Unver T."/>
            <person name="Budak H."/>
            <person name="Gulick P.J."/>
            <person name="Galiba G."/>
            <person name="Kalapos B."/>
            <person name="Nelson D.R."/>
            <person name="Li P."/>
            <person name="You F.M."/>
            <person name="Luo M.C."/>
            <person name="Dvorak J."/>
        </authorList>
    </citation>
    <scope>NUCLEOTIDE SEQUENCE [LARGE SCALE GENOMIC DNA]</scope>
    <source>
        <strain evidence="2">cv. AL8/78</strain>
    </source>
</reference>
<feature type="compositionally biased region" description="Polar residues" evidence="1">
    <location>
        <begin position="13"/>
        <end position="22"/>
    </location>
</feature>
<feature type="region of interest" description="Disordered" evidence="1">
    <location>
        <begin position="1"/>
        <end position="36"/>
    </location>
</feature>
<protein>
    <submittedName>
        <fullName evidence="2">Uncharacterized protein</fullName>
    </submittedName>
</protein>
<reference evidence="3" key="1">
    <citation type="journal article" date="2014" name="Science">
        <title>Ancient hybridizations among the ancestral genomes of bread wheat.</title>
        <authorList>
            <consortium name="International Wheat Genome Sequencing Consortium,"/>
            <person name="Marcussen T."/>
            <person name="Sandve S.R."/>
            <person name="Heier L."/>
            <person name="Spannagl M."/>
            <person name="Pfeifer M."/>
            <person name="Jakobsen K.S."/>
            <person name="Wulff B.B."/>
            <person name="Steuernagel B."/>
            <person name="Mayer K.F."/>
            <person name="Olsen O.A."/>
        </authorList>
    </citation>
    <scope>NUCLEOTIDE SEQUENCE [LARGE SCALE GENOMIC DNA]</scope>
    <source>
        <strain evidence="3">cv. AL8/78</strain>
    </source>
</reference>
<keyword evidence="3" id="KW-1185">Reference proteome</keyword>
<sequence length="250" mass="27339">GSDASPIEPSSEIPIQNSTGKPSRTARRAGSDRLPEMEAARDSMAALLDAGIFDSAQTLGCFLVSSGGANNEASISMKAESLVLHGDALYGEKEFRRALNAYKQAMQCSKSIPRQATSTARISISTTGRSPSPNSSNVMPFNENEVKSKIAICHSALHEYREALQEMEGIPSKMRNLKMNLMLGKLYRISRNNRAAAICYKECLRQCPYVFEAIAALAEMGLSSKEFSLLFAQVSVHFFCLRSQKEARSL</sequence>
<evidence type="ECO:0000313" key="3">
    <source>
        <dbReference type="Proteomes" id="UP000015105"/>
    </source>
</evidence>
<name>A0A452Y0G3_AEGTS</name>
<dbReference type="Gramene" id="AET1Gv20242100.7">
    <property type="protein sequence ID" value="AET1Gv20242100.7"/>
    <property type="gene ID" value="AET1Gv20242100"/>
</dbReference>